<dbReference type="CDD" id="cd01832">
    <property type="entry name" value="SGNH_hydrolase_like_1"/>
    <property type="match status" value="1"/>
</dbReference>
<dbReference type="Proteomes" id="UP000744769">
    <property type="component" value="Unassembled WGS sequence"/>
</dbReference>
<dbReference type="RefSeq" id="WP_166198028.1">
    <property type="nucleotide sequence ID" value="NZ_JAAOIV010000012.1"/>
</dbReference>
<dbReference type="InterPro" id="IPR053140">
    <property type="entry name" value="GDSL_Rv0518-like"/>
</dbReference>
<dbReference type="InterPro" id="IPR036514">
    <property type="entry name" value="SGNH_hydro_sf"/>
</dbReference>
<dbReference type="PANTHER" id="PTHR43784">
    <property type="entry name" value="GDSL-LIKE LIPASE/ACYLHYDROLASE, PUTATIVE (AFU_ORTHOLOGUE AFUA_2G00820)-RELATED"/>
    <property type="match status" value="1"/>
</dbReference>
<sequence length="277" mass="31268">MAGRFVAVGDSFTEGVGDPNLLYPNGVRGWACRMARQMGRADERWEYANLAIRSKLLDEVVAEQLEPALALRPTLVSFYAGGNDILSLRVDMRGLMQRYEDALRRLTAGADQVVVFTAFDLTTSVLLEPIRRRLMFYNRTVQDLAASYGALVVDHSSIPDFADPRMWSTDRIHMSRAGHKTLAGVVLRNLGIPHTLKIPELPPFEPRHWRTAVREESLWVRDEVFPLLRRRMTGAREGDALAPKWPDPIRPADGMKRLARERAGDAQQVHAEALSNR</sequence>
<dbReference type="EMBL" id="JAAOIV010000012">
    <property type="protein sequence ID" value="NHN57100.1"/>
    <property type="molecule type" value="Genomic_DNA"/>
</dbReference>
<comment type="caution">
    <text evidence="2">The sequence shown here is derived from an EMBL/GenBank/DDBJ whole genome shotgun (WGS) entry which is preliminary data.</text>
</comment>
<dbReference type="PANTHER" id="PTHR43784:SF2">
    <property type="entry name" value="GDSL-LIKE LIPASE_ACYLHYDROLASE, PUTATIVE (AFU_ORTHOLOGUE AFUA_2G00820)-RELATED"/>
    <property type="match status" value="1"/>
</dbReference>
<proteinExistence type="predicted"/>
<evidence type="ECO:0000313" key="3">
    <source>
        <dbReference type="Proteomes" id="UP000744769"/>
    </source>
</evidence>
<accession>A0A967B4F9</accession>
<dbReference type="InterPro" id="IPR013830">
    <property type="entry name" value="SGNH_hydro"/>
</dbReference>
<dbReference type="GO" id="GO:0016787">
    <property type="term" value="F:hydrolase activity"/>
    <property type="evidence" value="ECO:0007669"/>
    <property type="project" value="UniProtKB-KW"/>
</dbReference>
<dbReference type="Gene3D" id="3.40.50.1110">
    <property type="entry name" value="SGNH hydrolase"/>
    <property type="match status" value="1"/>
</dbReference>
<evidence type="ECO:0000313" key="2">
    <source>
        <dbReference type="EMBL" id="NHN57100.1"/>
    </source>
</evidence>
<keyword evidence="2" id="KW-0378">Hydrolase</keyword>
<keyword evidence="3" id="KW-1185">Reference proteome</keyword>
<organism evidence="2 3">
    <name type="scientific">Metallococcus carri</name>
    <dbReference type="NCBI Taxonomy" id="1656884"/>
    <lineage>
        <taxon>Bacteria</taxon>
        <taxon>Bacillati</taxon>
        <taxon>Actinomycetota</taxon>
        <taxon>Actinomycetes</taxon>
        <taxon>Micrococcales</taxon>
        <taxon>Dermacoccaceae</taxon>
        <taxon>Metallococcus</taxon>
    </lineage>
</organism>
<evidence type="ECO:0000259" key="1">
    <source>
        <dbReference type="Pfam" id="PF13472"/>
    </source>
</evidence>
<feature type="domain" description="SGNH hydrolase-type esterase" evidence="1">
    <location>
        <begin position="7"/>
        <end position="180"/>
    </location>
</feature>
<reference evidence="2" key="1">
    <citation type="submission" date="2020-03" db="EMBL/GenBank/DDBJ databases">
        <title>Draft sequencing of Calidifontibacter sp. DB0510.</title>
        <authorList>
            <person name="Kim D.-U."/>
        </authorList>
    </citation>
    <scope>NUCLEOTIDE SEQUENCE</scope>
    <source>
        <strain evidence="2">DB0510</strain>
    </source>
</reference>
<dbReference type="SUPFAM" id="SSF52266">
    <property type="entry name" value="SGNH hydrolase"/>
    <property type="match status" value="1"/>
</dbReference>
<dbReference type="Pfam" id="PF13472">
    <property type="entry name" value="Lipase_GDSL_2"/>
    <property type="match status" value="1"/>
</dbReference>
<name>A0A967B4F9_9MICO</name>
<gene>
    <name evidence="2" type="ORF">G9U51_15120</name>
</gene>
<dbReference type="AlphaFoldDB" id="A0A967B4F9"/>
<protein>
    <submittedName>
        <fullName evidence="2">SGNH/GDSL hydrolase family protein</fullName>
    </submittedName>
</protein>